<evidence type="ECO:0000259" key="4">
    <source>
        <dbReference type="Pfam" id="PF00248"/>
    </source>
</evidence>
<dbReference type="Proteomes" id="UP000007801">
    <property type="component" value="Unassembled WGS sequence"/>
</dbReference>
<dbReference type="OMA" id="WNNFHEK"/>
<dbReference type="CDD" id="cd19116">
    <property type="entry name" value="AKR_AKR2E1-5"/>
    <property type="match status" value="1"/>
</dbReference>
<organism evidence="5 6">
    <name type="scientific">Drosophila ananassae</name>
    <name type="common">Fruit fly</name>
    <dbReference type="NCBI Taxonomy" id="7217"/>
    <lineage>
        <taxon>Eukaryota</taxon>
        <taxon>Metazoa</taxon>
        <taxon>Ecdysozoa</taxon>
        <taxon>Arthropoda</taxon>
        <taxon>Hexapoda</taxon>
        <taxon>Insecta</taxon>
        <taxon>Pterygota</taxon>
        <taxon>Neoptera</taxon>
        <taxon>Endopterygota</taxon>
        <taxon>Diptera</taxon>
        <taxon>Brachycera</taxon>
        <taxon>Muscomorpha</taxon>
        <taxon>Ephydroidea</taxon>
        <taxon>Drosophilidae</taxon>
        <taxon>Drosophila</taxon>
        <taxon>Sophophora</taxon>
    </lineage>
</organism>
<gene>
    <name evidence="5" type="primary">Dana\GF10250</name>
    <name evidence="5" type="synonym">dana_GLEANR_10207</name>
    <name evidence="5" type="ORF">GF10250</name>
</gene>
<dbReference type="GO" id="GO:0016491">
    <property type="term" value="F:oxidoreductase activity"/>
    <property type="evidence" value="ECO:0007669"/>
    <property type="project" value="UniProtKB-KW"/>
</dbReference>
<dbReference type="PANTHER" id="PTHR11732">
    <property type="entry name" value="ALDO/KETO REDUCTASE"/>
    <property type="match status" value="1"/>
</dbReference>
<feature type="binding site" evidence="2">
    <location>
        <position position="115"/>
    </location>
    <ligand>
        <name>substrate</name>
    </ligand>
</feature>
<dbReference type="OrthoDB" id="416253at2759"/>
<dbReference type="PhylomeDB" id="B3M7Z1"/>
<dbReference type="Gene3D" id="3.20.20.100">
    <property type="entry name" value="NADP-dependent oxidoreductase domain"/>
    <property type="match status" value="1"/>
</dbReference>
<keyword evidence="6" id="KW-1185">Reference proteome</keyword>
<dbReference type="PIRSF" id="PIRSF000097">
    <property type="entry name" value="AKR"/>
    <property type="match status" value="1"/>
</dbReference>
<accession>B3M7Z1</accession>
<evidence type="ECO:0000256" key="2">
    <source>
        <dbReference type="PIRSR" id="PIRSR000097-2"/>
    </source>
</evidence>
<protein>
    <recommendedName>
        <fullName evidence="4">NADP-dependent oxidoreductase domain-containing protein</fullName>
    </recommendedName>
</protein>
<dbReference type="InterPro" id="IPR044488">
    <property type="entry name" value="AKR2E"/>
</dbReference>
<dbReference type="eggNOG" id="KOG1577">
    <property type="taxonomic scope" value="Eukaryota"/>
</dbReference>
<dbReference type="AlphaFoldDB" id="B3M7Z1"/>
<dbReference type="SMR" id="B3M7Z1"/>
<evidence type="ECO:0000313" key="5">
    <source>
        <dbReference type="EMBL" id="EDV39899.1"/>
    </source>
</evidence>
<dbReference type="InterPro" id="IPR018170">
    <property type="entry name" value="Aldo/ket_reductase_CS"/>
</dbReference>
<dbReference type="HOGENOM" id="CLU_023205_0_0_1"/>
<dbReference type="InterPro" id="IPR020471">
    <property type="entry name" value="AKR"/>
</dbReference>
<dbReference type="PRINTS" id="PR00069">
    <property type="entry name" value="ALDKETRDTASE"/>
</dbReference>
<feature type="active site" description="Proton donor" evidence="1">
    <location>
        <position position="53"/>
    </location>
</feature>
<evidence type="ECO:0000313" key="6">
    <source>
        <dbReference type="Proteomes" id="UP000007801"/>
    </source>
</evidence>
<dbReference type="FunFam" id="3.20.20.100:FF:000023">
    <property type="entry name" value="aldose reductase"/>
    <property type="match status" value="1"/>
</dbReference>
<feature type="site" description="Lowers pKa of active site Tyr" evidence="3">
    <location>
        <position position="82"/>
    </location>
</feature>
<dbReference type="PROSITE" id="PS00798">
    <property type="entry name" value="ALDOKETO_REDUCTASE_1"/>
    <property type="match status" value="1"/>
</dbReference>
<dbReference type="GeneID" id="6493123"/>
<dbReference type="STRING" id="7217.B3M7Z1"/>
<dbReference type="InterPro" id="IPR023210">
    <property type="entry name" value="NADP_OxRdtase_dom"/>
</dbReference>
<dbReference type="InterPro" id="IPR036812">
    <property type="entry name" value="NAD(P)_OxRdtase_dom_sf"/>
</dbReference>
<name>B3M7Z1_DROAN</name>
<dbReference type="EMBL" id="CH902618">
    <property type="protein sequence ID" value="EDV39899.1"/>
    <property type="molecule type" value="Genomic_DNA"/>
</dbReference>
<evidence type="ECO:0000256" key="3">
    <source>
        <dbReference type="PIRSR" id="PIRSR000097-3"/>
    </source>
</evidence>
<dbReference type="KEGG" id="dan:6493123"/>
<sequence length="320" mass="36530">MSTNKIPYLKHHDGTQIQAIGLGTYSSLGGDCERAVLHAIDVGYRHIDCAYFYGNESEVGAAVRQKIKEGVIKREDIFITSKLWNHFHEPERVEHACRKTLENFGLEYVDLYLIHWPFSYVYRGDNVMTPTDENGEVELSDVDILDTWRAMEKLVELGLTKSIGVSNFNSEQLSRLLANCTIKPVQNQIECNPAFIQTQLIELCKKNDIVVTGYCPLRRGNPATRTPNYIYDAKVEAIADKYRKSTAQVVLRYLFELGVVPLPKSSNPQRIQDNFNIFDFKLDELDHAVLQTYNTGDRLILAKQAIKSKNYPFNVIVPFC</sequence>
<proteinExistence type="predicted"/>
<feature type="domain" description="NADP-dependent oxidoreductase" evidence="4">
    <location>
        <begin position="31"/>
        <end position="290"/>
    </location>
</feature>
<dbReference type="SUPFAM" id="SSF51430">
    <property type="entry name" value="NAD(P)-linked oxidoreductase"/>
    <property type="match status" value="1"/>
</dbReference>
<dbReference type="InParanoid" id="B3M7Z1"/>
<dbReference type="PROSITE" id="PS00062">
    <property type="entry name" value="ALDOKETO_REDUCTASE_2"/>
    <property type="match status" value="1"/>
</dbReference>
<keyword evidence="5" id="KW-0560">Oxidoreductase</keyword>
<reference evidence="5 6" key="1">
    <citation type="journal article" date="2007" name="Nature">
        <title>Evolution of genes and genomes on the Drosophila phylogeny.</title>
        <authorList>
            <consortium name="Drosophila 12 Genomes Consortium"/>
            <person name="Clark A.G."/>
            <person name="Eisen M.B."/>
            <person name="Smith D.R."/>
            <person name="Bergman C.M."/>
            <person name="Oliver B."/>
            <person name="Markow T.A."/>
            <person name="Kaufman T.C."/>
            <person name="Kellis M."/>
            <person name="Gelbart W."/>
            <person name="Iyer V.N."/>
            <person name="Pollard D.A."/>
            <person name="Sackton T.B."/>
            <person name="Larracuente A.M."/>
            <person name="Singh N.D."/>
            <person name="Abad J.P."/>
            <person name="Abt D.N."/>
            <person name="Adryan B."/>
            <person name="Aguade M."/>
            <person name="Akashi H."/>
            <person name="Anderson W.W."/>
            <person name="Aquadro C.F."/>
            <person name="Ardell D.H."/>
            <person name="Arguello R."/>
            <person name="Artieri C.G."/>
            <person name="Barbash D.A."/>
            <person name="Barker D."/>
            <person name="Barsanti P."/>
            <person name="Batterham P."/>
            <person name="Batzoglou S."/>
            <person name="Begun D."/>
            <person name="Bhutkar A."/>
            <person name="Blanco E."/>
            <person name="Bosak S.A."/>
            <person name="Bradley R.K."/>
            <person name="Brand A.D."/>
            <person name="Brent M.R."/>
            <person name="Brooks A.N."/>
            <person name="Brown R.H."/>
            <person name="Butlin R.K."/>
            <person name="Caggese C."/>
            <person name="Calvi B.R."/>
            <person name="Bernardo de Carvalho A."/>
            <person name="Caspi A."/>
            <person name="Castrezana S."/>
            <person name="Celniker S.E."/>
            <person name="Chang J.L."/>
            <person name="Chapple C."/>
            <person name="Chatterji S."/>
            <person name="Chinwalla A."/>
            <person name="Civetta A."/>
            <person name="Clifton S.W."/>
            <person name="Comeron J.M."/>
            <person name="Costello J.C."/>
            <person name="Coyne J.A."/>
            <person name="Daub J."/>
            <person name="David R.G."/>
            <person name="Delcher A.L."/>
            <person name="Delehaunty K."/>
            <person name="Do C.B."/>
            <person name="Ebling H."/>
            <person name="Edwards K."/>
            <person name="Eickbush T."/>
            <person name="Evans J.D."/>
            <person name="Filipski A."/>
            <person name="Findeiss S."/>
            <person name="Freyhult E."/>
            <person name="Fulton L."/>
            <person name="Fulton R."/>
            <person name="Garcia A.C."/>
            <person name="Gardiner A."/>
            <person name="Garfield D.A."/>
            <person name="Garvin B.E."/>
            <person name="Gibson G."/>
            <person name="Gilbert D."/>
            <person name="Gnerre S."/>
            <person name="Godfrey J."/>
            <person name="Good R."/>
            <person name="Gotea V."/>
            <person name="Gravely B."/>
            <person name="Greenberg A.J."/>
            <person name="Griffiths-Jones S."/>
            <person name="Gross S."/>
            <person name="Guigo R."/>
            <person name="Gustafson E.A."/>
            <person name="Haerty W."/>
            <person name="Hahn M.W."/>
            <person name="Halligan D.L."/>
            <person name="Halpern A.L."/>
            <person name="Halter G.M."/>
            <person name="Han M.V."/>
            <person name="Heger A."/>
            <person name="Hillier L."/>
            <person name="Hinrichs A.S."/>
            <person name="Holmes I."/>
            <person name="Hoskins R.A."/>
            <person name="Hubisz M.J."/>
            <person name="Hultmark D."/>
            <person name="Huntley M.A."/>
            <person name="Jaffe D.B."/>
            <person name="Jagadeeshan S."/>
            <person name="Jeck W.R."/>
            <person name="Johnson J."/>
            <person name="Jones C.D."/>
            <person name="Jordan W.C."/>
            <person name="Karpen G.H."/>
            <person name="Kataoka E."/>
            <person name="Keightley P.D."/>
            <person name="Kheradpour P."/>
            <person name="Kirkness E.F."/>
            <person name="Koerich L.B."/>
            <person name="Kristiansen K."/>
            <person name="Kudrna D."/>
            <person name="Kulathinal R.J."/>
            <person name="Kumar S."/>
            <person name="Kwok R."/>
            <person name="Lander E."/>
            <person name="Langley C.H."/>
            <person name="Lapoint R."/>
            <person name="Lazzaro B.P."/>
            <person name="Lee S.J."/>
            <person name="Levesque L."/>
            <person name="Li R."/>
            <person name="Lin C.F."/>
            <person name="Lin M.F."/>
            <person name="Lindblad-Toh K."/>
            <person name="Llopart A."/>
            <person name="Long M."/>
            <person name="Low L."/>
            <person name="Lozovsky E."/>
            <person name="Lu J."/>
            <person name="Luo M."/>
            <person name="Machado C.A."/>
            <person name="Makalowski W."/>
            <person name="Marzo M."/>
            <person name="Matsuda M."/>
            <person name="Matzkin L."/>
            <person name="McAllister B."/>
            <person name="McBride C.S."/>
            <person name="McKernan B."/>
            <person name="McKernan K."/>
            <person name="Mendez-Lago M."/>
            <person name="Minx P."/>
            <person name="Mollenhauer M.U."/>
            <person name="Montooth K."/>
            <person name="Mount S.M."/>
            <person name="Mu X."/>
            <person name="Myers E."/>
            <person name="Negre B."/>
            <person name="Newfeld S."/>
            <person name="Nielsen R."/>
            <person name="Noor M.A."/>
            <person name="O'Grady P."/>
            <person name="Pachter L."/>
            <person name="Papaceit M."/>
            <person name="Parisi M.J."/>
            <person name="Parisi M."/>
            <person name="Parts L."/>
            <person name="Pedersen J.S."/>
            <person name="Pesole G."/>
            <person name="Phillippy A.M."/>
            <person name="Ponting C.P."/>
            <person name="Pop M."/>
            <person name="Porcelli D."/>
            <person name="Powell J.R."/>
            <person name="Prohaska S."/>
            <person name="Pruitt K."/>
            <person name="Puig M."/>
            <person name="Quesneville H."/>
            <person name="Ram K.R."/>
            <person name="Rand D."/>
            <person name="Rasmussen M.D."/>
            <person name="Reed L.K."/>
            <person name="Reenan R."/>
            <person name="Reily A."/>
            <person name="Remington K.A."/>
            <person name="Rieger T.T."/>
            <person name="Ritchie M.G."/>
            <person name="Robin C."/>
            <person name="Rogers Y.H."/>
            <person name="Rohde C."/>
            <person name="Rozas J."/>
            <person name="Rubenfield M.J."/>
            <person name="Ruiz A."/>
            <person name="Russo S."/>
            <person name="Salzberg S.L."/>
            <person name="Sanchez-Gracia A."/>
            <person name="Saranga D.J."/>
            <person name="Sato H."/>
            <person name="Schaeffer S.W."/>
            <person name="Schatz M.C."/>
            <person name="Schlenke T."/>
            <person name="Schwartz R."/>
            <person name="Segarra C."/>
            <person name="Singh R.S."/>
            <person name="Sirot L."/>
            <person name="Sirota M."/>
            <person name="Sisneros N.B."/>
            <person name="Smith C.D."/>
            <person name="Smith T.F."/>
            <person name="Spieth J."/>
            <person name="Stage D.E."/>
            <person name="Stark A."/>
            <person name="Stephan W."/>
            <person name="Strausberg R.L."/>
            <person name="Strempel S."/>
            <person name="Sturgill D."/>
            <person name="Sutton G."/>
            <person name="Sutton G.G."/>
            <person name="Tao W."/>
            <person name="Teichmann S."/>
            <person name="Tobari Y.N."/>
            <person name="Tomimura Y."/>
            <person name="Tsolas J.M."/>
            <person name="Valente V.L."/>
            <person name="Venter E."/>
            <person name="Venter J.C."/>
            <person name="Vicario S."/>
            <person name="Vieira F.G."/>
            <person name="Vilella A.J."/>
            <person name="Villasante A."/>
            <person name="Walenz B."/>
            <person name="Wang J."/>
            <person name="Wasserman M."/>
            <person name="Watts T."/>
            <person name="Wilson D."/>
            <person name="Wilson R.K."/>
            <person name="Wing R.A."/>
            <person name="Wolfner M.F."/>
            <person name="Wong A."/>
            <person name="Wong G.K."/>
            <person name="Wu C.I."/>
            <person name="Wu G."/>
            <person name="Yamamoto D."/>
            <person name="Yang H.P."/>
            <person name="Yang S.P."/>
            <person name="Yorke J.A."/>
            <person name="Yoshida K."/>
            <person name="Zdobnov E."/>
            <person name="Zhang P."/>
            <person name="Zhang Y."/>
            <person name="Zimin A.V."/>
            <person name="Baldwin J."/>
            <person name="Abdouelleil A."/>
            <person name="Abdulkadir J."/>
            <person name="Abebe A."/>
            <person name="Abera B."/>
            <person name="Abreu J."/>
            <person name="Acer S.C."/>
            <person name="Aftuck L."/>
            <person name="Alexander A."/>
            <person name="An P."/>
            <person name="Anderson E."/>
            <person name="Anderson S."/>
            <person name="Arachi H."/>
            <person name="Azer M."/>
            <person name="Bachantsang P."/>
            <person name="Barry A."/>
            <person name="Bayul T."/>
            <person name="Berlin A."/>
            <person name="Bessette D."/>
            <person name="Bloom T."/>
            <person name="Blye J."/>
            <person name="Boguslavskiy L."/>
            <person name="Bonnet C."/>
            <person name="Boukhgalter B."/>
            <person name="Bourzgui I."/>
            <person name="Brown A."/>
            <person name="Cahill P."/>
            <person name="Channer S."/>
            <person name="Cheshatsang Y."/>
            <person name="Chuda L."/>
            <person name="Citroen M."/>
            <person name="Collymore A."/>
            <person name="Cooke P."/>
            <person name="Costello M."/>
            <person name="D'Aco K."/>
            <person name="Daza R."/>
            <person name="De Haan G."/>
            <person name="DeGray S."/>
            <person name="DeMaso C."/>
            <person name="Dhargay N."/>
            <person name="Dooley K."/>
            <person name="Dooley E."/>
            <person name="Doricent M."/>
            <person name="Dorje P."/>
            <person name="Dorjee K."/>
            <person name="Dupes A."/>
            <person name="Elong R."/>
            <person name="Falk J."/>
            <person name="Farina A."/>
            <person name="Faro S."/>
            <person name="Ferguson D."/>
            <person name="Fisher S."/>
            <person name="Foley C.D."/>
            <person name="Franke A."/>
            <person name="Friedrich D."/>
            <person name="Gadbois L."/>
            <person name="Gearin G."/>
            <person name="Gearin C.R."/>
            <person name="Giannoukos G."/>
            <person name="Goode T."/>
            <person name="Graham J."/>
            <person name="Grandbois E."/>
            <person name="Grewal S."/>
            <person name="Gyaltsen K."/>
            <person name="Hafez N."/>
            <person name="Hagos B."/>
            <person name="Hall J."/>
            <person name="Henson C."/>
            <person name="Hollinger A."/>
            <person name="Honan T."/>
            <person name="Huard M.D."/>
            <person name="Hughes L."/>
            <person name="Hurhula B."/>
            <person name="Husby M.E."/>
            <person name="Kamat A."/>
            <person name="Kanga B."/>
            <person name="Kashin S."/>
            <person name="Khazanovich D."/>
            <person name="Kisner P."/>
            <person name="Lance K."/>
            <person name="Lara M."/>
            <person name="Lee W."/>
            <person name="Lennon N."/>
            <person name="Letendre F."/>
            <person name="LeVine R."/>
            <person name="Lipovsky A."/>
            <person name="Liu X."/>
            <person name="Liu J."/>
            <person name="Liu S."/>
            <person name="Lokyitsang T."/>
            <person name="Lokyitsang Y."/>
            <person name="Lubonja R."/>
            <person name="Lui A."/>
            <person name="MacDonald P."/>
            <person name="Magnisalis V."/>
            <person name="Maru K."/>
            <person name="Matthews C."/>
            <person name="McCusker W."/>
            <person name="McDonough S."/>
            <person name="Mehta T."/>
            <person name="Meldrim J."/>
            <person name="Meneus L."/>
            <person name="Mihai O."/>
            <person name="Mihalev A."/>
            <person name="Mihova T."/>
            <person name="Mittelman R."/>
            <person name="Mlenga V."/>
            <person name="Montmayeur A."/>
            <person name="Mulrain L."/>
            <person name="Navidi A."/>
            <person name="Naylor J."/>
            <person name="Negash T."/>
            <person name="Nguyen T."/>
            <person name="Nguyen N."/>
            <person name="Nicol R."/>
            <person name="Norbu C."/>
            <person name="Norbu N."/>
            <person name="Novod N."/>
            <person name="O'Neill B."/>
            <person name="Osman S."/>
            <person name="Markiewicz E."/>
            <person name="Oyono O.L."/>
            <person name="Patti C."/>
            <person name="Phunkhang P."/>
            <person name="Pierre F."/>
            <person name="Priest M."/>
            <person name="Raghuraman S."/>
            <person name="Rege F."/>
            <person name="Reyes R."/>
            <person name="Rise C."/>
            <person name="Rogov P."/>
            <person name="Ross K."/>
            <person name="Ryan E."/>
            <person name="Settipalli S."/>
            <person name="Shea T."/>
            <person name="Sherpa N."/>
            <person name="Shi L."/>
            <person name="Shih D."/>
            <person name="Sparrow T."/>
            <person name="Spaulding J."/>
            <person name="Stalker J."/>
            <person name="Stange-Thomann N."/>
            <person name="Stavropoulos S."/>
            <person name="Stone C."/>
            <person name="Strader C."/>
            <person name="Tesfaye S."/>
            <person name="Thomson T."/>
            <person name="Thoulutsang Y."/>
            <person name="Thoulutsang D."/>
            <person name="Topham K."/>
            <person name="Topping I."/>
            <person name="Tsamla T."/>
            <person name="Vassiliev H."/>
            <person name="Vo A."/>
            <person name="Wangchuk T."/>
            <person name="Wangdi T."/>
            <person name="Weiand M."/>
            <person name="Wilkinson J."/>
            <person name="Wilson A."/>
            <person name="Yadav S."/>
            <person name="Young G."/>
            <person name="Yu Q."/>
            <person name="Zembek L."/>
            <person name="Zhong D."/>
            <person name="Zimmer A."/>
            <person name="Zwirko Z."/>
            <person name="Jaffe D.B."/>
            <person name="Alvarez P."/>
            <person name="Brockman W."/>
            <person name="Butler J."/>
            <person name="Chin C."/>
            <person name="Gnerre S."/>
            <person name="Grabherr M."/>
            <person name="Kleber M."/>
            <person name="Mauceli E."/>
            <person name="MacCallum I."/>
        </authorList>
    </citation>
    <scope>NUCLEOTIDE SEQUENCE [LARGE SCALE GENOMIC DNA]</scope>
    <source>
        <strain evidence="6">Tucson 14024-0371.13</strain>
    </source>
</reference>
<evidence type="ECO:0000256" key="1">
    <source>
        <dbReference type="PIRSR" id="PIRSR000097-1"/>
    </source>
</evidence>
<dbReference type="Pfam" id="PF00248">
    <property type="entry name" value="Aldo_ket_red"/>
    <property type="match status" value="1"/>
</dbReference>